<accession>A0A6J5PIP7</accession>
<proteinExistence type="predicted"/>
<gene>
    <name evidence="3" type="ORF">UFOVP1453_34</name>
    <name evidence="1" type="ORF">UFOVP832_29</name>
    <name evidence="2" type="ORF">UFOVP919_45</name>
</gene>
<name>A0A6J5PIP7_9CAUD</name>
<evidence type="ECO:0000313" key="2">
    <source>
        <dbReference type="EMBL" id="CAB4171373.1"/>
    </source>
</evidence>
<sequence>MGQYHVLYNTDKKEYVHAHRIANGLKLLEQVGFEKSTATALFLLVANSNGRGGGDANEHELIGRWAGDRIVVQGDYAEKGDQAYISDTDKEGYTEISDLVLDLLNKYDE</sequence>
<organism evidence="2">
    <name type="scientific">uncultured Caudovirales phage</name>
    <dbReference type="NCBI Taxonomy" id="2100421"/>
    <lineage>
        <taxon>Viruses</taxon>
        <taxon>Duplodnaviria</taxon>
        <taxon>Heunggongvirae</taxon>
        <taxon>Uroviricota</taxon>
        <taxon>Caudoviricetes</taxon>
        <taxon>Peduoviridae</taxon>
        <taxon>Maltschvirus</taxon>
        <taxon>Maltschvirus maltsch</taxon>
    </lineage>
</organism>
<protein>
    <submittedName>
        <fullName evidence="2">Uncharacterized protein</fullName>
    </submittedName>
</protein>
<reference evidence="2" key="1">
    <citation type="submission" date="2020-05" db="EMBL/GenBank/DDBJ databases">
        <authorList>
            <person name="Chiriac C."/>
            <person name="Salcher M."/>
            <person name="Ghai R."/>
            <person name="Kavagutti S V."/>
        </authorList>
    </citation>
    <scope>NUCLEOTIDE SEQUENCE</scope>
</reference>
<dbReference type="EMBL" id="LR796767">
    <property type="protein sequence ID" value="CAB4164453.1"/>
    <property type="molecule type" value="Genomic_DNA"/>
</dbReference>
<dbReference type="EMBL" id="LR797406">
    <property type="protein sequence ID" value="CAB4214380.1"/>
    <property type="molecule type" value="Genomic_DNA"/>
</dbReference>
<evidence type="ECO:0000313" key="3">
    <source>
        <dbReference type="EMBL" id="CAB4214380.1"/>
    </source>
</evidence>
<dbReference type="EMBL" id="LR796862">
    <property type="protein sequence ID" value="CAB4171373.1"/>
    <property type="molecule type" value="Genomic_DNA"/>
</dbReference>
<evidence type="ECO:0000313" key="1">
    <source>
        <dbReference type="EMBL" id="CAB4164453.1"/>
    </source>
</evidence>